<dbReference type="AlphaFoldDB" id="A0A2B4RIF7"/>
<feature type="region of interest" description="Disordered" evidence="1">
    <location>
        <begin position="1"/>
        <end position="65"/>
    </location>
</feature>
<dbReference type="EMBL" id="LSMT01000582">
    <property type="protein sequence ID" value="PFX16045.1"/>
    <property type="molecule type" value="Genomic_DNA"/>
</dbReference>
<feature type="compositionally biased region" description="Basic residues" evidence="1">
    <location>
        <begin position="1"/>
        <end position="13"/>
    </location>
</feature>
<evidence type="ECO:0000313" key="3">
    <source>
        <dbReference type="Proteomes" id="UP000225706"/>
    </source>
</evidence>
<dbReference type="OrthoDB" id="10064489at2759"/>
<keyword evidence="3" id="KW-1185">Reference proteome</keyword>
<evidence type="ECO:0000313" key="2">
    <source>
        <dbReference type="EMBL" id="PFX16045.1"/>
    </source>
</evidence>
<name>A0A2B4RIF7_STYPI</name>
<sequence length="325" mass="34708">MPLRRSTRSKRPSRQALESLVAPPPPRRRTAAPSLPSGGNDSDLPSQPAILHSVPSSQASDPTISATIPAFPPALLDQLVQHIAAEVTRQLQPASFPPASQESQVPSPTPGVFPSVPGRTAVKQLTTEVPVVGSSPAGNPSAGDQVAQVVQSLHSSLTVESQSTRAVHPQDIFTSLFESGFTSGFPPYFGGPRCSQEAPNLLSALQYPKAVSAKLSKELDAHRLPAPFSSPRFPIFRISPVGLVPKKVEVFLGIPMAPEKTVGPSTTLAFAGIELDTVLMEARLPQGKLDKCRDLLSAFLVNRAQARATFVELFRAERERHETMG</sequence>
<protein>
    <submittedName>
        <fullName evidence="2">Uncharacterized protein</fullName>
    </submittedName>
</protein>
<organism evidence="2 3">
    <name type="scientific">Stylophora pistillata</name>
    <name type="common">Smooth cauliflower coral</name>
    <dbReference type="NCBI Taxonomy" id="50429"/>
    <lineage>
        <taxon>Eukaryota</taxon>
        <taxon>Metazoa</taxon>
        <taxon>Cnidaria</taxon>
        <taxon>Anthozoa</taxon>
        <taxon>Hexacorallia</taxon>
        <taxon>Scleractinia</taxon>
        <taxon>Astrocoeniina</taxon>
        <taxon>Pocilloporidae</taxon>
        <taxon>Stylophora</taxon>
    </lineage>
</organism>
<gene>
    <name evidence="2" type="ORF">AWC38_SpisGene19712</name>
</gene>
<feature type="compositionally biased region" description="Polar residues" evidence="1">
    <location>
        <begin position="93"/>
        <end position="106"/>
    </location>
</feature>
<accession>A0A2B4RIF7</accession>
<reference evidence="3" key="1">
    <citation type="journal article" date="2017" name="bioRxiv">
        <title>Comparative analysis of the genomes of Stylophora pistillata and Acropora digitifera provides evidence for extensive differences between species of corals.</title>
        <authorList>
            <person name="Voolstra C.R."/>
            <person name="Li Y."/>
            <person name="Liew Y.J."/>
            <person name="Baumgarten S."/>
            <person name="Zoccola D."/>
            <person name="Flot J.-F."/>
            <person name="Tambutte S."/>
            <person name="Allemand D."/>
            <person name="Aranda M."/>
        </authorList>
    </citation>
    <scope>NUCLEOTIDE SEQUENCE [LARGE SCALE GENOMIC DNA]</scope>
</reference>
<dbReference type="Proteomes" id="UP000225706">
    <property type="component" value="Unassembled WGS sequence"/>
</dbReference>
<feature type="compositionally biased region" description="Polar residues" evidence="1">
    <location>
        <begin position="54"/>
        <end position="65"/>
    </location>
</feature>
<feature type="region of interest" description="Disordered" evidence="1">
    <location>
        <begin position="93"/>
        <end position="112"/>
    </location>
</feature>
<proteinExistence type="predicted"/>
<comment type="caution">
    <text evidence="2">The sequence shown here is derived from an EMBL/GenBank/DDBJ whole genome shotgun (WGS) entry which is preliminary data.</text>
</comment>
<evidence type="ECO:0000256" key="1">
    <source>
        <dbReference type="SAM" id="MobiDB-lite"/>
    </source>
</evidence>